<proteinExistence type="predicted"/>
<feature type="transmembrane region" description="Helical" evidence="1">
    <location>
        <begin position="49"/>
        <end position="67"/>
    </location>
</feature>
<sequence>RKTMAIIHSDTSTTMHPKDIYNLSENSSFPFNYTAKCRPDPAFPYSDRIAAYAGLLIMFIMSIYASVKTSHDAHKLGVRKMSRPSSAALRTLVILDLQVCCQDS</sequence>
<dbReference type="AlphaFoldDB" id="A0A0B6Y5A9"/>
<dbReference type="EMBL" id="HACG01003845">
    <property type="protein sequence ID" value="CEK50710.1"/>
    <property type="molecule type" value="Transcribed_RNA"/>
</dbReference>
<accession>A0A0B6Y5A9</accession>
<reference evidence="2" key="1">
    <citation type="submission" date="2014-12" db="EMBL/GenBank/DDBJ databases">
        <title>Insight into the proteome of Arion vulgaris.</title>
        <authorList>
            <person name="Aradska J."/>
            <person name="Bulat T."/>
            <person name="Smidak R."/>
            <person name="Sarate P."/>
            <person name="Gangsoo J."/>
            <person name="Sialana F."/>
            <person name="Bilban M."/>
            <person name="Lubec G."/>
        </authorList>
    </citation>
    <scope>NUCLEOTIDE SEQUENCE</scope>
    <source>
        <tissue evidence="2">Skin</tissue>
    </source>
</reference>
<keyword evidence="1" id="KW-0472">Membrane</keyword>
<gene>
    <name evidence="2" type="primary">ORF11490</name>
</gene>
<evidence type="ECO:0000313" key="2">
    <source>
        <dbReference type="EMBL" id="CEK50710.1"/>
    </source>
</evidence>
<keyword evidence="1" id="KW-0812">Transmembrane</keyword>
<protein>
    <submittedName>
        <fullName evidence="2">Uncharacterized protein</fullName>
    </submittedName>
</protein>
<evidence type="ECO:0000256" key="1">
    <source>
        <dbReference type="SAM" id="Phobius"/>
    </source>
</evidence>
<organism evidence="2">
    <name type="scientific">Arion vulgaris</name>
    <dbReference type="NCBI Taxonomy" id="1028688"/>
    <lineage>
        <taxon>Eukaryota</taxon>
        <taxon>Metazoa</taxon>
        <taxon>Spiralia</taxon>
        <taxon>Lophotrochozoa</taxon>
        <taxon>Mollusca</taxon>
        <taxon>Gastropoda</taxon>
        <taxon>Heterobranchia</taxon>
        <taxon>Euthyneura</taxon>
        <taxon>Panpulmonata</taxon>
        <taxon>Eupulmonata</taxon>
        <taxon>Stylommatophora</taxon>
        <taxon>Helicina</taxon>
        <taxon>Arionoidea</taxon>
        <taxon>Arionidae</taxon>
        <taxon>Arion</taxon>
    </lineage>
</organism>
<feature type="non-terminal residue" evidence="2">
    <location>
        <position position="1"/>
    </location>
</feature>
<name>A0A0B6Y5A9_9EUPU</name>
<keyword evidence="1" id="KW-1133">Transmembrane helix</keyword>
<feature type="non-terminal residue" evidence="2">
    <location>
        <position position="104"/>
    </location>
</feature>